<evidence type="ECO:0000313" key="3">
    <source>
        <dbReference type="EMBL" id="SVD01127.1"/>
    </source>
</evidence>
<accession>A0A382RVQ1</accession>
<sequence>MVSDEKALPEGLVAPWAEWQVNYSDGQRLLEAGTYALTEGAIAAGLGVFAGYPITPATDIAEFMSKRLPQIDGYYLQAEDELAGMHMCAGASLGGQKAMTATSGPGYTLMHDAYGWAIVNEIPVVVVDAMRVGPVSGITGAPGQGEFYVSRYCSHGGNIETIVLSPNSV</sequence>
<name>A0A382RVQ1_9ZZZZ</name>
<feature type="non-terminal residue" evidence="3">
    <location>
        <position position="169"/>
    </location>
</feature>
<dbReference type="InterPro" id="IPR029061">
    <property type="entry name" value="THDP-binding"/>
</dbReference>
<reference evidence="3" key="1">
    <citation type="submission" date="2018-05" db="EMBL/GenBank/DDBJ databases">
        <authorList>
            <person name="Lanie J.A."/>
            <person name="Ng W.-L."/>
            <person name="Kazmierczak K.M."/>
            <person name="Andrzejewski T.M."/>
            <person name="Davidsen T.M."/>
            <person name="Wayne K.J."/>
            <person name="Tettelin H."/>
            <person name="Glass J.I."/>
            <person name="Rusch D."/>
            <person name="Podicherti R."/>
            <person name="Tsui H.-C.T."/>
            <person name="Winkler M.E."/>
        </authorList>
    </citation>
    <scope>NUCLEOTIDE SEQUENCE</scope>
</reference>
<dbReference type="Pfam" id="PF01855">
    <property type="entry name" value="POR_N"/>
    <property type="match status" value="1"/>
</dbReference>
<dbReference type="EMBL" id="UINC01124169">
    <property type="protein sequence ID" value="SVD01127.1"/>
    <property type="molecule type" value="Genomic_DNA"/>
</dbReference>
<proteinExistence type="predicted"/>
<dbReference type="AlphaFoldDB" id="A0A382RVQ1"/>
<evidence type="ECO:0000259" key="2">
    <source>
        <dbReference type="Pfam" id="PF01855"/>
    </source>
</evidence>
<gene>
    <name evidence="3" type="ORF">METZ01_LOCUS353981</name>
</gene>
<dbReference type="InterPro" id="IPR002880">
    <property type="entry name" value="Pyrv_Fd/Flavodoxin_OxRdtase_N"/>
</dbReference>
<keyword evidence="1" id="KW-0560">Oxidoreductase</keyword>
<dbReference type="CDD" id="cd07034">
    <property type="entry name" value="TPP_PYR_PFOR_IOR-alpha_like"/>
    <property type="match status" value="1"/>
</dbReference>
<dbReference type="GO" id="GO:0016491">
    <property type="term" value="F:oxidoreductase activity"/>
    <property type="evidence" value="ECO:0007669"/>
    <property type="project" value="UniProtKB-KW"/>
</dbReference>
<organism evidence="3">
    <name type="scientific">marine metagenome</name>
    <dbReference type="NCBI Taxonomy" id="408172"/>
    <lineage>
        <taxon>unclassified sequences</taxon>
        <taxon>metagenomes</taxon>
        <taxon>ecological metagenomes</taxon>
    </lineage>
</organism>
<dbReference type="PANTHER" id="PTHR43088">
    <property type="entry name" value="SUBUNIT OF PYRUVATE:FLAVODOXIN OXIDOREDUCTASE-RELATED"/>
    <property type="match status" value="1"/>
</dbReference>
<dbReference type="PANTHER" id="PTHR43088:SF1">
    <property type="entry name" value="SUBUNIT OF PYRUVATE:FLAVODOXIN OXIDOREDUCTASE"/>
    <property type="match status" value="1"/>
</dbReference>
<dbReference type="InterPro" id="IPR052368">
    <property type="entry name" value="2-oxoacid_oxidoreductase"/>
</dbReference>
<feature type="domain" description="Pyruvate flavodoxin/ferredoxin oxidoreductase pyrimidine binding" evidence="2">
    <location>
        <begin position="39"/>
        <end position="169"/>
    </location>
</feature>
<dbReference type="SUPFAM" id="SSF52518">
    <property type="entry name" value="Thiamin diphosphate-binding fold (THDP-binding)"/>
    <property type="match status" value="1"/>
</dbReference>
<evidence type="ECO:0000256" key="1">
    <source>
        <dbReference type="ARBA" id="ARBA00023002"/>
    </source>
</evidence>
<protein>
    <recommendedName>
        <fullName evidence="2">Pyruvate flavodoxin/ferredoxin oxidoreductase pyrimidine binding domain-containing protein</fullName>
    </recommendedName>
</protein>
<dbReference type="Gene3D" id="3.40.50.970">
    <property type="match status" value="1"/>
</dbReference>